<dbReference type="AlphaFoldDB" id="A0A6A8G8D9"/>
<comment type="caution">
    <text evidence="3">The sequence shown here is derived from an EMBL/GenBank/DDBJ whole genome shotgun (WGS) entry which is preliminary data.</text>
</comment>
<dbReference type="InterPro" id="IPR029063">
    <property type="entry name" value="SAM-dependent_MTases_sf"/>
</dbReference>
<evidence type="ECO:0000256" key="2">
    <source>
        <dbReference type="HAMAP-Rule" id="MF_00341"/>
    </source>
</evidence>
<accession>A0A6A8G8D9</accession>
<dbReference type="OrthoDB" id="59816at2157"/>
<dbReference type="Proteomes" id="UP000443423">
    <property type="component" value="Unassembled WGS sequence"/>
</dbReference>
<name>A0A6A8G8D9_9EURY</name>
<dbReference type="Pfam" id="PF03686">
    <property type="entry name" value="UPF0146"/>
    <property type="match status" value="1"/>
</dbReference>
<dbReference type="HAMAP" id="MF_00341">
    <property type="entry name" value="UPF0146"/>
    <property type="match status" value="1"/>
</dbReference>
<evidence type="ECO:0000313" key="3">
    <source>
        <dbReference type="EMBL" id="MRW96376.1"/>
    </source>
</evidence>
<proteinExistence type="inferred from homology"/>
<dbReference type="InterPro" id="IPR005353">
    <property type="entry name" value="UPF0146"/>
</dbReference>
<reference evidence="3 4" key="1">
    <citation type="submission" date="2019-11" db="EMBL/GenBank/DDBJ databases">
        <title>Whole genome sequence of Haloferax sp. MBLA0078.</title>
        <authorList>
            <person name="Seo M.-J."/>
            <person name="Cho E.-S."/>
        </authorList>
    </citation>
    <scope>NUCLEOTIDE SEQUENCE [LARGE SCALE GENOMIC DNA]</scope>
    <source>
        <strain evidence="3 4">MBLA0078</strain>
    </source>
</reference>
<protein>
    <recommendedName>
        <fullName evidence="2">UPF0146 protein GJR99_07295</fullName>
    </recommendedName>
</protein>
<dbReference type="Gene3D" id="3.40.50.150">
    <property type="entry name" value="Vaccinia Virus protein VP39"/>
    <property type="match status" value="1"/>
</dbReference>
<dbReference type="SUPFAM" id="SSF53335">
    <property type="entry name" value="S-adenosyl-L-methionine-dependent methyltransferases"/>
    <property type="match status" value="1"/>
</dbReference>
<sequence>MALHKYPDVRDFLRDALVTRLREYDRVVEVGVGRASSVAAELAAHGVDVTAVDVYDVPVPEGVRFVRDDVVARADDPELGPYEGVDAIYALNIPVELHAPTARVARRAGAEFLFTTLGFDEPSIPVRRESIPGDTLYVADDAPGPRG</sequence>
<evidence type="ECO:0000256" key="1">
    <source>
        <dbReference type="ARBA" id="ARBA00006969"/>
    </source>
</evidence>
<organism evidence="3 4">
    <name type="scientific">Haloferax marinum</name>
    <dbReference type="NCBI Taxonomy" id="2666143"/>
    <lineage>
        <taxon>Archaea</taxon>
        <taxon>Methanobacteriati</taxon>
        <taxon>Methanobacteriota</taxon>
        <taxon>Stenosarchaea group</taxon>
        <taxon>Halobacteria</taxon>
        <taxon>Halobacteriales</taxon>
        <taxon>Haloferacaceae</taxon>
        <taxon>Haloferax</taxon>
    </lineage>
</organism>
<dbReference type="EMBL" id="WKJQ01000001">
    <property type="protein sequence ID" value="MRW96376.1"/>
    <property type="molecule type" value="Genomic_DNA"/>
</dbReference>
<gene>
    <name evidence="3" type="ORF">GJR99_07295</name>
</gene>
<keyword evidence="4" id="KW-1185">Reference proteome</keyword>
<evidence type="ECO:0000313" key="4">
    <source>
        <dbReference type="Proteomes" id="UP000443423"/>
    </source>
</evidence>
<comment type="similarity">
    <text evidence="1 2">Belongs to the UPF0146 family.</text>
</comment>